<dbReference type="InterPro" id="IPR002591">
    <property type="entry name" value="Phosphodiest/P_Trfase"/>
</dbReference>
<keyword evidence="2" id="KW-1185">Reference proteome</keyword>
<dbReference type="Pfam" id="PF01663">
    <property type="entry name" value="Phosphodiest"/>
    <property type="match status" value="1"/>
</dbReference>
<name>A0ABQ6IAZ9_9MICO</name>
<dbReference type="RefSeq" id="WP_284327127.1">
    <property type="nucleotide sequence ID" value="NZ_BSUN01000001.1"/>
</dbReference>
<protein>
    <recommendedName>
        <fullName evidence="3">Type I phosphodiesterase / nucleotide pyrophosphatase</fullName>
    </recommendedName>
</protein>
<proteinExistence type="predicted"/>
<gene>
    <name evidence="1" type="ORF">GCM10025876_01330</name>
</gene>
<sequence length="258" mass="27234">MSWEGAYDAKEWQPHPSLLEAGQAHGVSVTTIGKPRFEGSGLTTAALRGGTFVGAEGLDARVDAALSAARKPGVTYLYWAEIDKAGHHHGWGSDAWVAALEDADRALRRLASSLPRGATMVATADHGMVNVTDAPRWDVAESAPLREGVALVAGEPRAMHLHLARPEEAATVAQRWTEELGDSAVVATRDEAREHRLFGPLDASVVDRIGDVVVAMAGRASVVDSRTQTRASLSLVGMHGSLTPAELRVPLMVAGEGA</sequence>
<comment type="caution">
    <text evidence="1">The sequence shown here is derived from an EMBL/GenBank/DDBJ whole genome shotgun (WGS) entry which is preliminary data.</text>
</comment>
<reference evidence="2" key="1">
    <citation type="journal article" date="2019" name="Int. J. Syst. Evol. Microbiol.">
        <title>The Global Catalogue of Microorganisms (GCM) 10K type strain sequencing project: providing services to taxonomists for standard genome sequencing and annotation.</title>
        <authorList>
            <consortium name="The Broad Institute Genomics Platform"/>
            <consortium name="The Broad Institute Genome Sequencing Center for Infectious Disease"/>
            <person name="Wu L."/>
            <person name="Ma J."/>
        </authorList>
    </citation>
    <scope>NUCLEOTIDE SEQUENCE [LARGE SCALE GENOMIC DNA]</scope>
    <source>
        <strain evidence="2">NBRC 112299</strain>
    </source>
</reference>
<evidence type="ECO:0008006" key="3">
    <source>
        <dbReference type="Google" id="ProtNLM"/>
    </source>
</evidence>
<organism evidence="1 2">
    <name type="scientific">Demequina litorisediminis</name>
    <dbReference type="NCBI Taxonomy" id="1849022"/>
    <lineage>
        <taxon>Bacteria</taxon>
        <taxon>Bacillati</taxon>
        <taxon>Actinomycetota</taxon>
        <taxon>Actinomycetes</taxon>
        <taxon>Micrococcales</taxon>
        <taxon>Demequinaceae</taxon>
        <taxon>Demequina</taxon>
    </lineage>
</organism>
<dbReference type="SUPFAM" id="SSF53649">
    <property type="entry name" value="Alkaline phosphatase-like"/>
    <property type="match status" value="1"/>
</dbReference>
<dbReference type="Gene3D" id="3.40.720.10">
    <property type="entry name" value="Alkaline Phosphatase, subunit A"/>
    <property type="match status" value="1"/>
</dbReference>
<accession>A0ABQ6IAZ9</accession>
<dbReference type="InterPro" id="IPR017850">
    <property type="entry name" value="Alkaline_phosphatase_core_sf"/>
</dbReference>
<dbReference type="Proteomes" id="UP001157125">
    <property type="component" value="Unassembled WGS sequence"/>
</dbReference>
<evidence type="ECO:0000313" key="2">
    <source>
        <dbReference type="Proteomes" id="UP001157125"/>
    </source>
</evidence>
<dbReference type="EMBL" id="BSUN01000001">
    <property type="protein sequence ID" value="GMA33929.1"/>
    <property type="molecule type" value="Genomic_DNA"/>
</dbReference>
<evidence type="ECO:0000313" key="1">
    <source>
        <dbReference type="EMBL" id="GMA33929.1"/>
    </source>
</evidence>